<reference evidence="1 2" key="1">
    <citation type="journal article" date="2013" name="Genome Announc.">
        <title>Draft genome sequences for three mercury-methylating, sulfate-reducing bacteria.</title>
        <authorList>
            <person name="Brown S.D."/>
            <person name="Hurt R.A.Jr."/>
            <person name="Gilmour C.C."/>
            <person name="Elias D.A."/>
        </authorList>
    </citation>
    <scope>NUCLEOTIDE SEQUENCE [LARGE SCALE GENOMIC DNA]</scope>
    <source>
        <strain evidence="1 2">DSM 2059</strain>
    </source>
</reference>
<dbReference type="EMBL" id="ATHJ01000088">
    <property type="protein sequence ID" value="EPR39737.1"/>
    <property type="molecule type" value="Genomic_DNA"/>
</dbReference>
<evidence type="ECO:0000313" key="2">
    <source>
        <dbReference type="Proteomes" id="UP000014977"/>
    </source>
</evidence>
<dbReference type="AlphaFoldDB" id="S7TRI0"/>
<keyword evidence="2" id="KW-1185">Reference proteome</keyword>
<evidence type="ECO:0000313" key="1">
    <source>
        <dbReference type="EMBL" id="EPR39737.1"/>
    </source>
</evidence>
<protein>
    <submittedName>
        <fullName evidence="1">Uncharacterized protein</fullName>
    </submittedName>
</protein>
<organism evidence="1 2">
    <name type="scientific">Desulfococcus multivorans DSM 2059</name>
    <dbReference type="NCBI Taxonomy" id="1121405"/>
    <lineage>
        <taxon>Bacteria</taxon>
        <taxon>Pseudomonadati</taxon>
        <taxon>Thermodesulfobacteriota</taxon>
        <taxon>Desulfobacteria</taxon>
        <taxon>Desulfobacterales</taxon>
        <taxon>Desulfococcaceae</taxon>
        <taxon>Desulfococcus</taxon>
    </lineage>
</organism>
<name>S7TRI0_DESML</name>
<gene>
    <name evidence="1" type="ORF">dsmv_2585</name>
</gene>
<comment type="caution">
    <text evidence="1">The sequence shown here is derived from an EMBL/GenBank/DDBJ whole genome shotgun (WGS) entry which is preliminary data.</text>
</comment>
<accession>S7TRI0</accession>
<dbReference type="Proteomes" id="UP000014977">
    <property type="component" value="Unassembled WGS sequence"/>
</dbReference>
<sequence length="201" mass="23045">MKNMFLDALKIPAKNTSFESFIERLVVENRELRSKLMNQQMIIDYLIKNAGEGAIKACTINDEDEDEFIIEYEPPWFVQVGQALSHLKEALLTEFPCAEQGPLPRWGETCKELSISQSYANRLIAAAEVYVALRSAGIDEDDLPIYERQVRPLVRFKQDPSILKYLWEEALVIAEDIEFNSLPRAGVVEYVVGNFERNGRK</sequence>
<dbReference type="RefSeq" id="WP_020877342.1">
    <property type="nucleotide sequence ID" value="NZ_ATHJ01000088.1"/>
</dbReference>
<dbReference type="STRING" id="897.B2D07_18965"/>
<proteinExistence type="predicted"/>